<keyword evidence="11" id="KW-1185">Reference proteome</keyword>
<dbReference type="Pfam" id="PF00005">
    <property type="entry name" value="ABC_tran"/>
    <property type="match status" value="1"/>
</dbReference>
<evidence type="ECO:0000256" key="8">
    <source>
        <dbReference type="ARBA" id="ARBA00077139"/>
    </source>
</evidence>
<dbReference type="InterPro" id="IPR017871">
    <property type="entry name" value="ABC_transporter-like_CS"/>
</dbReference>
<dbReference type="InterPro" id="IPR050153">
    <property type="entry name" value="Metal_Ion_Import_ABC"/>
</dbReference>
<evidence type="ECO:0000256" key="7">
    <source>
        <dbReference type="ARBA" id="ARBA00073649"/>
    </source>
</evidence>
<reference evidence="10" key="1">
    <citation type="submission" date="2014-07" db="EMBL/GenBank/DDBJ databases">
        <title>Methanogenic archaea and the global carbon cycle.</title>
        <authorList>
            <person name="Henriksen J.R."/>
            <person name="Luke J."/>
            <person name="Reinhart S."/>
            <person name="Benedict M.N."/>
            <person name="Youngblut N.D."/>
            <person name="Metcalf M.E."/>
            <person name="Whitaker R.J."/>
            <person name="Metcalf W.W."/>
        </authorList>
    </citation>
    <scope>NUCLEOTIDE SEQUENCE [LARGE SCALE GENOMIC DNA]</scope>
    <source>
        <strain evidence="10">3</strain>
    </source>
</reference>
<dbReference type="PATRIC" id="fig|1434107.4.peg.4243"/>
<name>A0A0E3SPX4_METBA</name>
<evidence type="ECO:0000256" key="4">
    <source>
        <dbReference type="ARBA" id="ARBA00050590"/>
    </source>
</evidence>
<dbReference type="EC" id="7.6.2.8" evidence="6"/>
<proteinExistence type="predicted"/>
<gene>
    <name evidence="10" type="ORF">MSBR3_3375</name>
</gene>
<dbReference type="OrthoDB" id="24644at2157"/>
<keyword evidence="2" id="KW-0547">Nucleotide-binding</keyword>
<dbReference type="PROSITE" id="PS50893">
    <property type="entry name" value="ABC_TRANSPORTER_2"/>
    <property type="match status" value="1"/>
</dbReference>
<dbReference type="PROSITE" id="PS00211">
    <property type="entry name" value="ABC_TRANSPORTER_1"/>
    <property type="match status" value="1"/>
</dbReference>
<dbReference type="PANTHER" id="PTHR42734">
    <property type="entry name" value="METAL TRANSPORT SYSTEM ATP-BINDING PROTEIN TM_0124-RELATED"/>
    <property type="match status" value="1"/>
</dbReference>
<dbReference type="CDD" id="cd03214">
    <property type="entry name" value="ABC_Iron-Siderophores_B12_Hemin"/>
    <property type="match status" value="1"/>
</dbReference>
<keyword evidence="1" id="KW-0813">Transport</keyword>
<evidence type="ECO:0000256" key="5">
    <source>
        <dbReference type="ARBA" id="ARBA00058960"/>
    </source>
</evidence>
<evidence type="ECO:0000256" key="1">
    <source>
        <dbReference type="ARBA" id="ARBA00022448"/>
    </source>
</evidence>
<comment type="function">
    <text evidence="5">Required for corrinoid utilization. Probably part of the ABC transporter complex BtuCDF involved in cobalamin (vitamin B12) import. Probably responsible for energy coupling to the transport system.</text>
</comment>
<dbReference type="KEGG" id="mbak:MSBR3_3375"/>
<evidence type="ECO:0000256" key="6">
    <source>
        <dbReference type="ARBA" id="ARBA00066387"/>
    </source>
</evidence>
<feature type="domain" description="ABC transporter" evidence="9">
    <location>
        <begin position="2"/>
        <end position="237"/>
    </location>
</feature>
<evidence type="ECO:0000259" key="9">
    <source>
        <dbReference type="PROSITE" id="PS50893"/>
    </source>
</evidence>
<dbReference type="Gene3D" id="3.40.50.300">
    <property type="entry name" value="P-loop containing nucleotide triphosphate hydrolases"/>
    <property type="match status" value="1"/>
</dbReference>
<dbReference type="InterPro" id="IPR027417">
    <property type="entry name" value="P-loop_NTPase"/>
</dbReference>
<dbReference type="GO" id="GO:0005524">
    <property type="term" value="F:ATP binding"/>
    <property type="evidence" value="ECO:0007669"/>
    <property type="project" value="UniProtKB-KW"/>
</dbReference>
<dbReference type="EMBL" id="CP009517">
    <property type="protein sequence ID" value="AKB83953.1"/>
    <property type="molecule type" value="Genomic_DNA"/>
</dbReference>
<dbReference type="GO" id="GO:0015420">
    <property type="term" value="F:ABC-type vitamin B12 transporter activity"/>
    <property type="evidence" value="ECO:0007669"/>
    <property type="project" value="UniProtKB-EC"/>
</dbReference>
<evidence type="ECO:0000256" key="2">
    <source>
        <dbReference type="ARBA" id="ARBA00022741"/>
    </source>
</evidence>
<dbReference type="InterPro" id="IPR003593">
    <property type="entry name" value="AAA+_ATPase"/>
</dbReference>
<dbReference type="GeneID" id="24791037"/>
<dbReference type="Proteomes" id="UP000033066">
    <property type="component" value="Chromosome"/>
</dbReference>
<keyword evidence="3 10" id="KW-0067">ATP-binding</keyword>
<dbReference type="STRING" id="1434107.MSBR3_3375"/>
<dbReference type="HOGENOM" id="CLU_000604_1_11_2"/>
<accession>A0A0E3SPX4</accession>
<evidence type="ECO:0000313" key="10">
    <source>
        <dbReference type="EMBL" id="AKB83953.1"/>
    </source>
</evidence>
<evidence type="ECO:0000313" key="11">
    <source>
        <dbReference type="Proteomes" id="UP000033066"/>
    </source>
</evidence>
<comment type="catalytic activity">
    <reaction evidence="4">
        <text>an R-cob(III)alamin(out) + ATP + H2O = an R-cob(III)alamin(in) + ADP + phosphate + H(+)</text>
        <dbReference type="Rhea" id="RHEA:17873"/>
        <dbReference type="ChEBI" id="CHEBI:15377"/>
        <dbReference type="ChEBI" id="CHEBI:15378"/>
        <dbReference type="ChEBI" id="CHEBI:30616"/>
        <dbReference type="ChEBI" id="CHEBI:43474"/>
        <dbReference type="ChEBI" id="CHEBI:140785"/>
        <dbReference type="ChEBI" id="CHEBI:456216"/>
        <dbReference type="EC" id="7.6.2.8"/>
    </reaction>
</comment>
<dbReference type="RefSeq" id="WP_048110689.1">
    <property type="nucleotide sequence ID" value="NZ_CP009517.1"/>
</dbReference>
<dbReference type="SUPFAM" id="SSF52540">
    <property type="entry name" value="P-loop containing nucleoside triphosphate hydrolases"/>
    <property type="match status" value="1"/>
</dbReference>
<dbReference type="AlphaFoldDB" id="A0A0E3SPX4"/>
<dbReference type="InterPro" id="IPR003439">
    <property type="entry name" value="ABC_transporter-like_ATP-bd"/>
</dbReference>
<dbReference type="PANTHER" id="PTHR42734:SF19">
    <property type="entry name" value="IRON COMPOUNDS ABC TRANSPORTER, ATP-BINDING PROTEIN"/>
    <property type="match status" value="1"/>
</dbReference>
<evidence type="ECO:0000256" key="3">
    <source>
        <dbReference type="ARBA" id="ARBA00022840"/>
    </source>
</evidence>
<sequence length="268" mass="29646">MLKVDNLSFGYNRVPLFKDISFRVEKGSLCGLFGPNGSGKTTLFKCCMGFLKYNSGSVSIDGCNVKRKKIEELAKLVAYVPQEHKPPFPYLVKEVVLMGRTPHMGGIFGISEDDKSKVKEAMEALEISHLADKPYNQLSGGQRQLVLIARAMAQETPLMLLDEPTSALDFCNQIRIWNILKKISTKGTTILACSHDPNHISWFCDDVIVMYRGSLVAKGNPKNVVSEQLLSTIFNDICSVGYMDRLMMVYPKNIPVGCPVVATNNGSS</sequence>
<protein>
    <recommendedName>
        <fullName evidence="7">Cobalamin import ATP-binding protein BtuD</fullName>
        <ecNumber evidence="6">7.6.2.8</ecNumber>
    </recommendedName>
    <alternativeName>
        <fullName evidence="8">Vitamin B12-transporting ATPase</fullName>
    </alternativeName>
</protein>
<dbReference type="SMART" id="SM00382">
    <property type="entry name" value="AAA"/>
    <property type="match status" value="1"/>
</dbReference>
<organism evidence="10 11">
    <name type="scientific">Methanosarcina barkeri 3</name>
    <dbReference type="NCBI Taxonomy" id="1434107"/>
    <lineage>
        <taxon>Archaea</taxon>
        <taxon>Methanobacteriati</taxon>
        <taxon>Methanobacteriota</taxon>
        <taxon>Stenosarchaea group</taxon>
        <taxon>Methanomicrobia</taxon>
        <taxon>Methanosarcinales</taxon>
        <taxon>Methanosarcinaceae</taxon>
        <taxon>Methanosarcina</taxon>
    </lineage>
</organism>
<dbReference type="FunFam" id="3.40.50.300:FF:000134">
    <property type="entry name" value="Iron-enterobactin ABC transporter ATP-binding protein"/>
    <property type="match status" value="1"/>
</dbReference>
<dbReference type="GO" id="GO:0016887">
    <property type="term" value="F:ATP hydrolysis activity"/>
    <property type="evidence" value="ECO:0007669"/>
    <property type="project" value="InterPro"/>
</dbReference>